<comment type="caution">
    <text evidence="1">The sequence shown here is derived from an EMBL/GenBank/DDBJ whole genome shotgun (WGS) entry which is preliminary data.</text>
</comment>
<dbReference type="SMART" id="SM00855">
    <property type="entry name" value="PGAM"/>
    <property type="match status" value="1"/>
</dbReference>
<dbReference type="EMBL" id="JAZAVK010000257">
    <property type="protein sequence ID" value="KAK7415075.1"/>
    <property type="molecule type" value="Genomic_DNA"/>
</dbReference>
<dbReference type="InterPro" id="IPR050275">
    <property type="entry name" value="PGM_Phosphatase"/>
</dbReference>
<evidence type="ECO:0008006" key="3">
    <source>
        <dbReference type="Google" id="ProtNLM"/>
    </source>
</evidence>
<dbReference type="PANTHER" id="PTHR48100:SF24">
    <property type="entry name" value="PHOSPHOGLYCERATE MUTASE"/>
    <property type="match status" value="1"/>
</dbReference>
<dbReference type="InterPro" id="IPR029033">
    <property type="entry name" value="His_PPase_superfam"/>
</dbReference>
<protein>
    <recommendedName>
        <fullName evidence="3">Phosphoglycerate mutase-like protein</fullName>
    </recommendedName>
</protein>
<dbReference type="Proteomes" id="UP001498421">
    <property type="component" value="Unassembled WGS sequence"/>
</dbReference>
<dbReference type="PANTHER" id="PTHR48100">
    <property type="entry name" value="BROAD-SPECIFICITY PHOSPHATASE YOR283W-RELATED"/>
    <property type="match status" value="1"/>
</dbReference>
<gene>
    <name evidence="1" type="ORF">QQZ08_012451</name>
</gene>
<dbReference type="Pfam" id="PF00300">
    <property type="entry name" value="His_Phos_1"/>
    <property type="match status" value="1"/>
</dbReference>
<dbReference type="InterPro" id="IPR013078">
    <property type="entry name" value="His_Pase_superF_clade-1"/>
</dbReference>
<evidence type="ECO:0000313" key="1">
    <source>
        <dbReference type="EMBL" id="KAK7415075.1"/>
    </source>
</evidence>
<dbReference type="CDD" id="cd07067">
    <property type="entry name" value="HP_PGM_like"/>
    <property type="match status" value="1"/>
</dbReference>
<accession>A0ABR1H1T7</accession>
<proteinExistence type="predicted"/>
<keyword evidence="2" id="KW-1185">Reference proteome</keyword>
<reference evidence="1 2" key="1">
    <citation type="journal article" date="2025" name="Microbiol. Resour. Announc.">
        <title>Draft genome sequences for Neonectria magnoliae and Neonectria punicea, canker pathogens of Liriodendron tulipifera and Acer saccharum in West Virginia.</title>
        <authorList>
            <person name="Petronek H.M."/>
            <person name="Kasson M.T."/>
            <person name="Metheny A.M."/>
            <person name="Stauder C.M."/>
            <person name="Lovett B."/>
            <person name="Lynch S.C."/>
            <person name="Garnas J.R."/>
            <person name="Kasson L.R."/>
            <person name="Stajich J.E."/>
        </authorList>
    </citation>
    <scope>NUCLEOTIDE SEQUENCE [LARGE SCALE GENOMIC DNA]</scope>
    <source>
        <strain evidence="1 2">NRRL 64651</strain>
    </source>
</reference>
<dbReference type="Gene3D" id="3.40.50.1240">
    <property type="entry name" value="Phosphoglycerate mutase-like"/>
    <property type="match status" value="1"/>
</dbReference>
<evidence type="ECO:0000313" key="2">
    <source>
        <dbReference type="Proteomes" id="UP001498421"/>
    </source>
</evidence>
<sequence>MAPIIVLIRHAQALHNVSSQDHTIHDPPLSDLGVEQCAALNKQLQSTFADATTDVDDVAVVVSPMRRTLQTAMLSLNWLIDRGVKLEANADWQENSDKPCDTGSPVLSLTRDFPRVNFAHVDPVWPDKTSPSAHRYAHTRRDILARGQFSLSALHQRPEKLIFVVSHSGFLREGVVGYWFFNSDYRIFTFDQEAGGLNLKQDESTLSGGMGLSWPEAVKMGSDLPDGVE</sequence>
<dbReference type="SUPFAM" id="SSF53254">
    <property type="entry name" value="Phosphoglycerate mutase-like"/>
    <property type="match status" value="1"/>
</dbReference>
<organism evidence="1 2">
    <name type="scientific">Neonectria magnoliae</name>
    <dbReference type="NCBI Taxonomy" id="2732573"/>
    <lineage>
        <taxon>Eukaryota</taxon>
        <taxon>Fungi</taxon>
        <taxon>Dikarya</taxon>
        <taxon>Ascomycota</taxon>
        <taxon>Pezizomycotina</taxon>
        <taxon>Sordariomycetes</taxon>
        <taxon>Hypocreomycetidae</taxon>
        <taxon>Hypocreales</taxon>
        <taxon>Nectriaceae</taxon>
        <taxon>Neonectria</taxon>
    </lineage>
</organism>
<name>A0ABR1H1T7_9HYPO</name>